<keyword evidence="1" id="KW-0812">Transmembrane</keyword>
<organism evidence="2 3">
    <name type="scientific">Zymoseptoria tritici (strain CBS 115943 / IPO323)</name>
    <name type="common">Speckled leaf blotch fungus</name>
    <name type="synonym">Septoria tritici</name>
    <dbReference type="NCBI Taxonomy" id="336722"/>
    <lineage>
        <taxon>Eukaryota</taxon>
        <taxon>Fungi</taxon>
        <taxon>Dikarya</taxon>
        <taxon>Ascomycota</taxon>
        <taxon>Pezizomycotina</taxon>
        <taxon>Dothideomycetes</taxon>
        <taxon>Dothideomycetidae</taxon>
        <taxon>Mycosphaerellales</taxon>
        <taxon>Mycosphaerellaceae</taxon>
        <taxon>Zymoseptoria</taxon>
    </lineage>
</organism>
<accession>F9XE72</accession>
<keyword evidence="1" id="KW-0472">Membrane</keyword>
<dbReference type="Proteomes" id="UP000008062">
    <property type="component" value="Chromosome 6"/>
</dbReference>
<gene>
    <name evidence="2" type="ORF">MYCGRDRAFT_109992</name>
</gene>
<feature type="transmembrane region" description="Helical" evidence="1">
    <location>
        <begin position="82"/>
        <end position="104"/>
    </location>
</feature>
<dbReference type="EMBL" id="CM001201">
    <property type="protein sequence ID" value="EGP86603.1"/>
    <property type="molecule type" value="Genomic_DNA"/>
</dbReference>
<protein>
    <submittedName>
        <fullName evidence="2">Uncharacterized protein</fullName>
    </submittedName>
</protein>
<reference evidence="2 3" key="1">
    <citation type="journal article" date="2011" name="PLoS Genet.">
        <title>Finished genome of the fungal wheat pathogen Mycosphaerella graminicola reveals dispensome structure, chromosome plasticity, and stealth pathogenesis.</title>
        <authorList>
            <person name="Goodwin S.B."/>
            <person name="Ben M'barek S."/>
            <person name="Dhillon B."/>
            <person name="Wittenberg A.H.J."/>
            <person name="Crane C.F."/>
            <person name="Hane J.K."/>
            <person name="Foster A.J."/>
            <person name="Van der Lee T.A.J."/>
            <person name="Grimwood J."/>
            <person name="Aerts A."/>
            <person name="Antoniw J."/>
            <person name="Bailey A."/>
            <person name="Bluhm B."/>
            <person name="Bowler J."/>
            <person name="Bristow J."/>
            <person name="van der Burgt A."/>
            <person name="Canto-Canche B."/>
            <person name="Churchill A.C.L."/>
            <person name="Conde-Ferraez L."/>
            <person name="Cools H.J."/>
            <person name="Coutinho P.M."/>
            <person name="Csukai M."/>
            <person name="Dehal P."/>
            <person name="De Wit P."/>
            <person name="Donzelli B."/>
            <person name="van de Geest H.C."/>
            <person name="van Ham R.C.H.J."/>
            <person name="Hammond-Kosack K.E."/>
            <person name="Henrissat B."/>
            <person name="Kilian A."/>
            <person name="Kobayashi A.K."/>
            <person name="Koopmann E."/>
            <person name="Kourmpetis Y."/>
            <person name="Kuzniar A."/>
            <person name="Lindquist E."/>
            <person name="Lombard V."/>
            <person name="Maliepaard C."/>
            <person name="Martins N."/>
            <person name="Mehrabi R."/>
            <person name="Nap J.P.H."/>
            <person name="Ponomarenko A."/>
            <person name="Rudd J.J."/>
            <person name="Salamov A."/>
            <person name="Schmutz J."/>
            <person name="Schouten H.J."/>
            <person name="Shapiro H."/>
            <person name="Stergiopoulos I."/>
            <person name="Torriani S.F.F."/>
            <person name="Tu H."/>
            <person name="de Vries R.P."/>
            <person name="Waalwijk C."/>
            <person name="Ware S.B."/>
            <person name="Wiebenga A."/>
            <person name="Zwiers L.-H."/>
            <person name="Oliver R.P."/>
            <person name="Grigoriev I.V."/>
            <person name="Kema G.H.J."/>
        </authorList>
    </citation>
    <scope>NUCLEOTIDE SEQUENCE [LARGE SCALE GENOMIC DNA]</scope>
    <source>
        <strain evidence="3">CBS 115943 / IPO323</strain>
    </source>
</reference>
<dbReference type="AlphaFoldDB" id="F9XE72"/>
<evidence type="ECO:0000313" key="3">
    <source>
        <dbReference type="Proteomes" id="UP000008062"/>
    </source>
</evidence>
<dbReference type="KEGG" id="ztr:MYCGRDRAFT_109992"/>
<evidence type="ECO:0000313" key="2">
    <source>
        <dbReference type="EMBL" id="EGP86603.1"/>
    </source>
</evidence>
<keyword evidence="3" id="KW-1185">Reference proteome</keyword>
<dbReference type="HOGENOM" id="CLU_1422480_0_0_1"/>
<keyword evidence="1" id="KW-1133">Transmembrane helix</keyword>
<dbReference type="InParanoid" id="F9XE72"/>
<evidence type="ECO:0000256" key="1">
    <source>
        <dbReference type="SAM" id="Phobius"/>
    </source>
</evidence>
<dbReference type="GeneID" id="13401838"/>
<dbReference type="RefSeq" id="XP_003851627.1">
    <property type="nucleotide sequence ID" value="XM_003851579.1"/>
</dbReference>
<sequence>MPASHQRGGHCLTLLVRALRQLARHSLATLAGAMNDNAIQAREPPTMVSMETSDNAMERREAWDGNPDDSRPVSLPPPSRTMVSGSVMAVVAIFVNSVLGGVYCNTKPSGKYFDCGAKGIRGEFVDICGSYWCKNSCGPTYKETLCTAYHDPGQPATPDDPGDPIHGIPPKFGHPAEPPTWRLADCYCRGP</sequence>
<name>F9XE72_ZYMTI</name>
<proteinExistence type="predicted"/>